<organism evidence="1 2">
    <name type="scientific">Halopseudomonas yangmingensis</name>
    <dbReference type="NCBI Taxonomy" id="1720063"/>
    <lineage>
        <taxon>Bacteria</taxon>
        <taxon>Pseudomonadati</taxon>
        <taxon>Pseudomonadota</taxon>
        <taxon>Gammaproteobacteria</taxon>
        <taxon>Pseudomonadales</taxon>
        <taxon>Pseudomonadaceae</taxon>
        <taxon>Halopseudomonas</taxon>
    </lineage>
</organism>
<name>A0A1I4T1Q8_9GAMM</name>
<evidence type="ECO:0000313" key="1">
    <source>
        <dbReference type="EMBL" id="SFM70510.1"/>
    </source>
</evidence>
<protein>
    <recommendedName>
        <fullName evidence="3">Capsule polysaccharide biosynthesis protein</fullName>
    </recommendedName>
</protein>
<dbReference type="SUPFAM" id="SSF53756">
    <property type="entry name" value="UDP-Glycosyltransferase/glycogen phosphorylase"/>
    <property type="match status" value="1"/>
</dbReference>
<sequence>MKVGLANIFSFRPHVEQLFFLSKVLQDAGHEVFYLTCDAAVDNCYPRAIKGSSKLKECAKCIMGGVRSYTGHSVTAIGRGKYDELPEAVLDELALSSSCTLTRTESESEWGDEPVLQVRRSLHIPIARTYASAKRWIEDNALEGVICFNGRMDLTRAVTYACEQTNVPYITHERPWFSQGLHLTPNANCLSLKAVGDMVATFDDRPLTLAQARIAGKLVGERFLQRNSLEWRLYNKNPEPAPWPLSSLGPRVLVLPSSKNEFAGHAEWKSGWIDNTQALDDFFEAFGIAPSQVVVRCHPNWAEKIGQVGGERSLTLYREWAKRRAIHCISSEQKANTYDLIQQADIVVLNGGSSAVEAGVCGKQVICLGPSTYDRAGFVRAFADKTAMYEARARIDLDPEQIIRKTLRFLYVRSHRHPQFVDFVHPIETTRYTYYQGADASRLIRMFQTGELAADDPTYAVDDSDESEIVELLKKKSWDKLADYPMPRLKLPKLEIKRRPAFFWVDDFRARLPRGDRG</sequence>
<accession>A0A1I4T1Q8</accession>
<evidence type="ECO:0000313" key="2">
    <source>
        <dbReference type="Proteomes" id="UP000243629"/>
    </source>
</evidence>
<dbReference type="Proteomes" id="UP000243629">
    <property type="component" value="Unassembled WGS sequence"/>
</dbReference>
<proteinExistence type="predicted"/>
<dbReference type="AlphaFoldDB" id="A0A1I4T1Q8"/>
<dbReference type="EMBL" id="FOUI01000012">
    <property type="protein sequence ID" value="SFM70510.1"/>
    <property type="molecule type" value="Genomic_DNA"/>
</dbReference>
<gene>
    <name evidence="1" type="ORF">SAMN05216217_11266</name>
</gene>
<dbReference type="STRING" id="1720063.SAMN05216217_11266"/>
<evidence type="ECO:0008006" key="3">
    <source>
        <dbReference type="Google" id="ProtNLM"/>
    </source>
</evidence>
<dbReference type="OrthoDB" id="6752590at2"/>
<keyword evidence="2" id="KW-1185">Reference proteome</keyword>
<reference evidence="2" key="1">
    <citation type="submission" date="2016-10" db="EMBL/GenBank/DDBJ databases">
        <authorList>
            <person name="Varghese N."/>
            <person name="Submissions S."/>
        </authorList>
    </citation>
    <scope>NUCLEOTIDE SEQUENCE [LARGE SCALE GENOMIC DNA]</scope>
    <source>
        <strain evidence="2">DSM 24213</strain>
    </source>
</reference>